<evidence type="ECO:0000313" key="1">
    <source>
        <dbReference type="Proteomes" id="UP000887580"/>
    </source>
</evidence>
<dbReference type="WBParaSite" id="PS1159_v2.g10889.t1">
    <property type="protein sequence ID" value="PS1159_v2.g10889.t1"/>
    <property type="gene ID" value="PS1159_v2.g10889"/>
</dbReference>
<sequence>MASPRTRRILKDLRPVNENNYCFDCNTSNPQWASVSYGIWICLECSGKHRGLGVHVSFVRSLTMDKWKDRELQKMKLGGNKKAKEFFESQPDFNPSWSFHDKYNSRAAALLRDKINTECDGKVWVISESSAKDYQPTSVTSSIHTIKTSKPIKNEFDVHKNYFGDNSGYEGGGFQNSSAGTYNNGGGQTNSRYQGFGNPQYDSKNNDQPDLLQGAMSSLSVGWSMLSKGATQAAGLAKDLTSQAGAKAAELSSNINTNEGSLLGSLTSKASEVSKTSWGGLQNFVKSPSLQGFTGAFKSGGQYEDISSPNNSSSHMYPGSSPSLTSQYHGEIDSYDSTSNKFEKAWDDDDSNKLAPSTEKPRKKSPTTKKARSKHNSSNTDEETSTSSSTRKSKTKSSKPVPSPQPIDDDDDLMIFTNSPRTQAKKAELQKQQQKQKKVEKPAEKQKEWDDDIWAELNK</sequence>
<dbReference type="Proteomes" id="UP000887580">
    <property type="component" value="Unplaced"/>
</dbReference>
<protein>
    <submittedName>
        <fullName evidence="2">Arf-GAP domain-containing protein</fullName>
    </submittedName>
</protein>
<evidence type="ECO:0000313" key="2">
    <source>
        <dbReference type="WBParaSite" id="PS1159_v2.g10889.t1"/>
    </source>
</evidence>
<proteinExistence type="predicted"/>
<organism evidence="1 2">
    <name type="scientific">Panagrolaimus sp. PS1159</name>
    <dbReference type="NCBI Taxonomy" id="55785"/>
    <lineage>
        <taxon>Eukaryota</taxon>
        <taxon>Metazoa</taxon>
        <taxon>Ecdysozoa</taxon>
        <taxon>Nematoda</taxon>
        <taxon>Chromadorea</taxon>
        <taxon>Rhabditida</taxon>
        <taxon>Tylenchina</taxon>
        <taxon>Panagrolaimomorpha</taxon>
        <taxon>Panagrolaimoidea</taxon>
        <taxon>Panagrolaimidae</taxon>
        <taxon>Panagrolaimus</taxon>
    </lineage>
</organism>
<accession>A0AC35EUL2</accession>
<name>A0AC35EUL2_9BILA</name>
<reference evidence="2" key="1">
    <citation type="submission" date="2022-11" db="UniProtKB">
        <authorList>
            <consortium name="WormBaseParasite"/>
        </authorList>
    </citation>
    <scope>IDENTIFICATION</scope>
</reference>